<dbReference type="PANTHER" id="PTHR24401">
    <property type="entry name" value="SI:CH211-243P7.3-RELATED"/>
    <property type="match status" value="1"/>
</dbReference>
<dbReference type="AlphaFoldDB" id="A0A9Q1FZ71"/>
<proteinExistence type="predicted"/>
<dbReference type="Proteomes" id="UP001152622">
    <property type="component" value="Chromosome 3"/>
</dbReference>
<name>A0A9Q1FZ71_SYNKA</name>
<reference evidence="2" key="1">
    <citation type="journal article" date="2023" name="Science">
        <title>Genome structures resolve the early diversification of teleost fishes.</title>
        <authorList>
            <person name="Parey E."/>
            <person name="Louis A."/>
            <person name="Montfort J."/>
            <person name="Bouchez O."/>
            <person name="Roques C."/>
            <person name="Iampietro C."/>
            <person name="Lluch J."/>
            <person name="Castinel A."/>
            <person name="Donnadieu C."/>
            <person name="Desvignes T."/>
            <person name="Floi Bucao C."/>
            <person name="Jouanno E."/>
            <person name="Wen M."/>
            <person name="Mejri S."/>
            <person name="Dirks R."/>
            <person name="Jansen H."/>
            <person name="Henkel C."/>
            <person name="Chen W.J."/>
            <person name="Zahm M."/>
            <person name="Cabau C."/>
            <person name="Klopp C."/>
            <person name="Thompson A.W."/>
            <person name="Robinson-Rechavi M."/>
            <person name="Braasch I."/>
            <person name="Lecointre G."/>
            <person name="Bobe J."/>
            <person name="Postlethwait J.H."/>
            <person name="Berthelot C."/>
            <person name="Roest Crollius H."/>
            <person name="Guiguen Y."/>
        </authorList>
    </citation>
    <scope>NUCLEOTIDE SEQUENCE</scope>
    <source>
        <strain evidence="2">WJC10195</strain>
    </source>
</reference>
<evidence type="ECO:0000256" key="1">
    <source>
        <dbReference type="SAM" id="MobiDB-lite"/>
    </source>
</evidence>
<protein>
    <submittedName>
        <fullName evidence="2">Uncharacterized protein</fullName>
    </submittedName>
</protein>
<accession>A0A9Q1FZ71</accession>
<sequence length="279" mass="32214">MYPIASPESPSTTQGHDYPVESPLSDSLVELEGWVRLSESPNGIPSSDISWLKEDTQRGLFTPVQIYKDNTGLFKRRQVMKSDRMWFYPPEPPGYVRGALPTPQLFFRSRLFVWRPVGVWRRGVDRNVVCLLRDRTEGNTMVKVWRQIQENHVEEYLQCTHSRFHLLQESFPPRGSFTTAFLLAEANNVQDYRSQILSTFGTVLKMDSTKKESIEKLEPMCRGVMERFRLADQPLPSPDLCPPSLHLEQRPRFLAHNACQSGKPWDCWSAFISPSNSEH</sequence>
<dbReference type="EMBL" id="JAINUF010000003">
    <property type="protein sequence ID" value="KAJ8370302.1"/>
    <property type="molecule type" value="Genomic_DNA"/>
</dbReference>
<evidence type="ECO:0000313" key="3">
    <source>
        <dbReference type="Proteomes" id="UP001152622"/>
    </source>
</evidence>
<dbReference type="OrthoDB" id="8960663at2759"/>
<comment type="caution">
    <text evidence="2">The sequence shown here is derived from an EMBL/GenBank/DDBJ whole genome shotgun (WGS) entry which is preliminary data.</text>
</comment>
<evidence type="ECO:0000313" key="2">
    <source>
        <dbReference type="EMBL" id="KAJ8370302.1"/>
    </source>
</evidence>
<organism evidence="2 3">
    <name type="scientific">Synaphobranchus kaupii</name>
    <name type="common">Kaup's arrowtooth eel</name>
    <dbReference type="NCBI Taxonomy" id="118154"/>
    <lineage>
        <taxon>Eukaryota</taxon>
        <taxon>Metazoa</taxon>
        <taxon>Chordata</taxon>
        <taxon>Craniata</taxon>
        <taxon>Vertebrata</taxon>
        <taxon>Euteleostomi</taxon>
        <taxon>Actinopterygii</taxon>
        <taxon>Neopterygii</taxon>
        <taxon>Teleostei</taxon>
        <taxon>Anguilliformes</taxon>
        <taxon>Synaphobranchidae</taxon>
        <taxon>Synaphobranchus</taxon>
    </lineage>
</organism>
<keyword evidence="3" id="KW-1185">Reference proteome</keyword>
<feature type="region of interest" description="Disordered" evidence="1">
    <location>
        <begin position="1"/>
        <end position="22"/>
    </location>
</feature>
<dbReference type="PANTHER" id="PTHR24401:SF29">
    <property type="entry name" value="SI:CH211-243P7.3-RELATED"/>
    <property type="match status" value="1"/>
</dbReference>
<gene>
    <name evidence="2" type="ORF">SKAU_G00103300</name>
</gene>